<evidence type="ECO:0000313" key="2">
    <source>
        <dbReference type="Proteomes" id="UP000243374"/>
    </source>
</evidence>
<dbReference type="EMBL" id="FOSF01000038">
    <property type="protein sequence ID" value="SFK21018.1"/>
    <property type="molecule type" value="Genomic_DNA"/>
</dbReference>
<organism evidence="1 2">
    <name type="scientific">Succinivibrio dextrinosolvens</name>
    <dbReference type="NCBI Taxonomy" id="83771"/>
    <lineage>
        <taxon>Bacteria</taxon>
        <taxon>Pseudomonadati</taxon>
        <taxon>Pseudomonadota</taxon>
        <taxon>Gammaproteobacteria</taxon>
        <taxon>Aeromonadales</taxon>
        <taxon>Succinivibrionaceae</taxon>
        <taxon>Succinivibrio</taxon>
    </lineage>
</organism>
<keyword evidence="2" id="KW-1185">Reference proteome</keyword>
<accession>A0A662ZAC8</accession>
<gene>
    <name evidence="1" type="ORF">SAMN04487865_10381</name>
</gene>
<dbReference type="Proteomes" id="UP000243374">
    <property type="component" value="Unassembled WGS sequence"/>
</dbReference>
<proteinExistence type="predicted"/>
<evidence type="ECO:0000313" key="1">
    <source>
        <dbReference type="EMBL" id="SFK21018.1"/>
    </source>
</evidence>
<dbReference type="RefSeq" id="WP_218148734.1">
    <property type="nucleotide sequence ID" value="NZ_FOSF01000038.1"/>
</dbReference>
<reference evidence="1 2" key="1">
    <citation type="submission" date="2016-10" db="EMBL/GenBank/DDBJ databases">
        <authorList>
            <person name="Varghese N."/>
            <person name="Submissions S."/>
        </authorList>
    </citation>
    <scope>NUCLEOTIDE SEQUENCE [LARGE SCALE GENOMIC DNA]</scope>
    <source>
        <strain evidence="1 2">22B</strain>
    </source>
</reference>
<feature type="non-terminal residue" evidence="1">
    <location>
        <position position="1"/>
    </location>
</feature>
<protein>
    <submittedName>
        <fullName evidence="1">Uncharacterized protein</fullName>
    </submittedName>
</protein>
<dbReference type="AlphaFoldDB" id="A0A662ZAC8"/>
<name>A0A662ZAC8_9GAMM</name>
<sequence>NETENRVMPIMFNIDLYAKSVQLCRQLETMYMGANSILKEIYEIRTWYSNKVQQMKIKEKK</sequence>